<comment type="subunit">
    <text evidence="6">Homotetramer.</text>
</comment>
<dbReference type="GO" id="GO:0019509">
    <property type="term" value="P:L-methionine salvage from methylthioadenosine"/>
    <property type="evidence" value="ECO:0007669"/>
    <property type="project" value="UniProtKB-UniRule"/>
</dbReference>
<dbReference type="AlphaFoldDB" id="A0A917AS00"/>
<evidence type="ECO:0000259" key="7">
    <source>
        <dbReference type="SMART" id="SM01007"/>
    </source>
</evidence>
<organism evidence="8 9">
    <name type="scientific">Priestia taiwanensis</name>
    <dbReference type="NCBI Taxonomy" id="1347902"/>
    <lineage>
        <taxon>Bacteria</taxon>
        <taxon>Bacillati</taxon>
        <taxon>Bacillota</taxon>
        <taxon>Bacilli</taxon>
        <taxon>Bacillales</taxon>
        <taxon>Bacillaceae</taxon>
        <taxon>Priestia</taxon>
    </lineage>
</organism>
<gene>
    <name evidence="6 8" type="primary">mtnB</name>
    <name evidence="8" type="ORF">GCM10007140_21030</name>
</gene>
<sequence>MNLFLSKWKQLVSVKRELSMRDWCLGASGSMSAKIAEDPLLFLITTEGTDKRKRCEEEFTIVNECGEKVFESDVKPPVDTVIHSTIYRETDAMCILHVHTVDNNVISEVYRDEEEVVFYNNEMLHVFSESQRGENDSVSIPIVENDSDFSKLVERYLPHIQDGIGAVLVRNRGLTVWGPDVIETKKWLEGLEFLMSYRVKLLMIQGEKSSVV</sequence>
<dbReference type="InterPro" id="IPR036409">
    <property type="entry name" value="Aldolase_II/adducin_N_sf"/>
</dbReference>
<comment type="pathway">
    <text evidence="6">Amino-acid biosynthesis; L-methionine biosynthesis via salvage pathway; L-methionine from S-methyl-5-thio-alpha-D-ribose 1-phosphate: step 2/6.</text>
</comment>
<keyword evidence="4 6" id="KW-0486">Methionine biosynthesis</keyword>
<evidence type="ECO:0000313" key="9">
    <source>
        <dbReference type="Proteomes" id="UP000605259"/>
    </source>
</evidence>
<dbReference type="SUPFAM" id="SSF53639">
    <property type="entry name" value="AraD/HMP-PK domain-like"/>
    <property type="match status" value="1"/>
</dbReference>
<evidence type="ECO:0000256" key="6">
    <source>
        <dbReference type="HAMAP-Rule" id="MF_01677"/>
    </source>
</evidence>
<name>A0A917AS00_9BACI</name>
<dbReference type="Proteomes" id="UP000605259">
    <property type="component" value="Unassembled WGS sequence"/>
</dbReference>
<comment type="similarity">
    <text evidence="6">Belongs to the aldolase class II family. MtnB subfamily.</text>
</comment>
<feature type="domain" description="Class II aldolase/adducin N-terminal" evidence="7">
    <location>
        <begin position="9"/>
        <end position="199"/>
    </location>
</feature>
<proteinExistence type="inferred from homology"/>
<reference evidence="8" key="1">
    <citation type="journal article" date="2014" name="Int. J. Syst. Evol. Microbiol.">
        <title>Complete genome sequence of Corynebacterium casei LMG S-19264T (=DSM 44701T), isolated from a smear-ripened cheese.</title>
        <authorList>
            <consortium name="US DOE Joint Genome Institute (JGI-PGF)"/>
            <person name="Walter F."/>
            <person name="Albersmeier A."/>
            <person name="Kalinowski J."/>
            <person name="Ruckert C."/>
        </authorList>
    </citation>
    <scope>NUCLEOTIDE SEQUENCE</scope>
    <source>
        <strain evidence="8">CGMCC 1.12698</strain>
    </source>
</reference>
<dbReference type="RefSeq" id="WP_188388312.1">
    <property type="nucleotide sequence ID" value="NZ_BMFK01000001.1"/>
</dbReference>
<dbReference type="GO" id="GO:0046570">
    <property type="term" value="F:methylthioribulose 1-phosphate dehydratase activity"/>
    <property type="evidence" value="ECO:0007669"/>
    <property type="project" value="UniProtKB-UniRule"/>
</dbReference>
<dbReference type="GO" id="GO:0008270">
    <property type="term" value="F:zinc ion binding"/>
    <property type="evidence" value="ECO:0007669"/>
    <property type="project" value="UniProtKB-UniRule"/>
</dbReference>
<dbReference type="Pfam" id="PF00596">
    <property type="entry name" value="Aldolase_II"/>
    <property type="match status" value="1"/>
</dbReference>
<keyword evidence="3 6" id="KW-0862">Zinc</keyword>
<dbReference type="HAMAP" id="MF_01677">
    <property type="entry name" value="Salvage_MtnB"/>
    <property type="match status" value="1"/>
</dbReference>
<comment type="catalytic activity">
    <reaction evidence="6">
        <text>5-(methylsulfanyl)-D-ribulose 1-phosphate = 5-methylsulfanyl-2,3-dioxopentyl phosphate + H2O</text>
        <dbReference type="Rhea" id="RHEA:15549"/>
        <dbReference type="ChEBI" id="CHEBI:15377"/>
        <dbReference type="ChEBI" id="CHEBI:58548"/>
        <dbReference type="ChEBI" id="CHEBI:58828"/>
        <dbReference type="EC" id="4.2.1.109"/>
    </reaction>
</comment>
<keyword evidence="5 6" id="KW-0456">Lyase</keyword>
<dbReference type="EC" id="4.2.1.109" evidence="6"/>
<dbReference type="SMART" id="SM01007">
    <property type="entry name" value="Aldolase_II"/>
    <property type="match status" value="1"/>
</dbReference>
<evidence type="ECO:0000313" key="8">
    <source>
        <dbReference type="EMBL" id="GGE70979.1"/>
    </source>
</evidence>
<comment type="caution">
    <text evidence="8">The sequence shown here is derived from an EMBL/GenBank/DDBJ whole genome shotgun (WGS) entry which is preliminary data.</text>
</comment>
<feature type="binding site" evidence="6">
    <location>
        <position position="99"/>
    </location>
    <ligand>
        <name>Zn(2+)</name>
        <dbReference type="ChEBI" id="CHEBI:29105"/>
    </ligand>
</feature>
<dbReference type="InterPro" id="IPR001303">
    <property type="entry name" value="Aldolase_II/adducin_N"/>
</dbReference>
<dbReference type="EMBL" id="BMFK01000001">
    <property type="protein sequence ID" value="GGE70979.1"/>
    <property type="molecule type" value="Genomic_DNA"/>
</dbReference>
<keyword evidence="9" id="KW-1185">Reference proteome</keyword>
<dbReference type="Gene3D" id="3.40.225.10">
    <property type="entry name" value="Class II aldolase/adducin N-terminal domain"/>
    <property type="match status" value="1"/>
</dbReference>
<keyword evidence="2 6" id="KW-0479">Metal-binding</keyword>
<accession>A0A917AS00</accession>
<comment type="cofactor">
    <cofactor evidence="6">
        <name>Zn(2+)</name>
        <dbReference type="ChEBI" id="CHEBI:29105"/>
    </cofactor>
    <text evidence="6">Binds 1 zinc ion per subunit.</text>
</comment>
<dbReference type="PANTHER" id="PTHR10640:SF7">
    <property type="entry name" value="METHYLTHIORIBULOSE-1-PHOSPHATE DEHYDRATASE"/>
    <property type="match status" value="1"/>
</dbReference>
<evidence type="ECO:0000256" key="5">
    <source>
        <dbReference type="ARBA" id="ARBA00023239"/>
    </source>
</evidence>
<reference evidence="8" key="2">
    <citation type="submission" date="2020-09" db="EMBL/GenBank/DDBJ databases">
        <authorList>
            <person name="Sun Q."/>
            <person name="Zhou Y."/>
        </authorList>
    </citation>
    <scope>NUCLEOTIDE SEQUENCE</scope>
    <source>
        <strain evidence="8">CGMCC 1.12698</strain>
    </source>
</reference>
<protein>
    <recommendedName>
        <fullName evidence="6">Methylthioribulose-1-phosphate dehydratase</fullName>
        <shortName evidence="6">MTRu-1-P dehydratase</shortName>
        <ecNumber evidence="6">4.2.1.109</ecNumber>
    </recommendedName>
</protein>
<dbReference type="PANTHER" id="PTHR10640">
    <property type="entry name" value="METHYLTHIORIBULOSE-1-PHOSPHATE DEHYDRATASE"/>
    <property type="match status" value="1"/>
</dbReference>
<comment type="function">
    <text evidence="6">Catalyzes the dehydration of methylthioribulose-1-phosphate (MTRu-1-P) into 2,3-diketo-5-methylthiopentyl-1-phosphate (DK-MTP-1-P).</text>
</comment>
<evidence type="ECO:0000256" key="4">
    <source>
        <dbReference type="ARBA" id="ARBA00023167"/>
    </source>
</evidence>
<keyword evidence="1 6" id="KW-0028">Amino-acid biosynthesis</keyword>
<dbReference type="InterPro" id="IPR017714">
    <property type="entry name" value="MethylthioRu-1-P_deHdtase_MtnB"/>
</dbReference>
<evidence type="ECO:0000256" key="2">
    <source>
        <dbReference type="ARBA" id="ARBA00022723"/>
    </source>
</evidence>
<evidence type="ECO:0000256" key="1">
    <source>
        <dbReference type="ARBA" id="ARBA00022605"/>
    </source>
</evidence>
<dbReference type="GO" id="GO:0005737">
    <property type="term" value="C:cytoplasm"/>
    <property type="evidence" value="ECO:0007669"/>
    <property type="project" value="UniProtKB-UniRule"/>
</dbReference>
<dbReference type="NCBIfam" id="TIGR03328">
    <property type="entry name" value="salvage_mtnB"/>
    <property type="match status" value="1"/>
</dbReference>
<feature type="binding site" evidence="6">
    <location>
        <position position="97"/>
    </location>
    <ligand>
        <name>Zn(2+)</name>
        <dbReference type="ChEBI" id="CHEBI:29105"/>
    </ligand>
</feature>
<evidence type="ECO:0000256" key="3">
    <source>
        <dbReference type="ARBA" id="ARBA00022833"/>
    </source>
</evidence>